<sequence>MVPTQSHNVKSENKPKIKAPIVISQFLQTRGLGLHGDSVDSTSSIKTESSIETLGPISMSDARQGTHSDDASFVQSLIAIAQKEAQAPPTKLASTKGGTFFNDASVKEGKVESSLRLEYLYLDPQNVAWVVPAEG</sequence>
<accession>A0ABD1MRQ1</accession>
<comment type="caution">
    <text evidence="1">The sequence shown here is derived from an EMBL/GenBank/DDBJ whole genome shotgun (WGS) entry which is preliminary data.</text>
</comment>
<evidence type="ECO:0000313" key="2">
    <source>
        <dbReference type="Proteomes" id="UP001603857"/>
    </source>
</evidence>
<dbReference type="EMBL" id="JBGMDY010000004">
    <property type="protein sequence ID" value="KAL2338485.1"/>
    <property type="molecule type" value="Genomic_DNA"/>
</dbReference>
<keyword evidence="2" id="KW-1185">Reference proteome</keyword>
<proteinExistence type="predicted"/>
<reference evidence="1 2" key="1">
    <citation type="submission" date="2024-08" db="EMBL/GenBank/DDBJ databases">
        <title>Insights into the chromosomal genome structure of Flemingia macrophylla.</title>
        <authorList>
            <person name="Ding Y."/>
            <person name="Zhao Y."/>
            <person name="Bi W."/>
            <person name="Wu M."/>
            <person name="Zhao G."/>
            <person name="Gong Y."/>
            <person name="Li W."/>
            <person name="Zhang P."/>
        </authorList>
    </citation>
    <scope>NUCLEOTIDE SEQUENCE [LARGE SCALE GENOMIC DNA]</scope>
    <source>
        <strain evidence="1">DYQJB</strain>
        <tissue evidence="1">Leaf</tissue>
    </source>
</reference>
<gene>
    <name evidence="1" type="ORF">Fmac_012931</name>
</gene>
<organism evidence="1 2">
    <name type="scientific">Flemingia macrophylla</name>
    <dbReference type="NCBI Taxonomy" id="520843"/>
    <lineage>
        <taxon>Eukaryota</taxon>
        <taxon>Viridiplantae</taxon>
        <taxon>Streptophyta</taxon>
        <taxon>Embryophyta</taxon>
        <taxon>Tracheophyta</taxon>
        <taxon>Spermatophyta</taxon>
        <taxon>Magnoliopsida</taxon>
        <taxon>eudicotyledons</taxon>
        <taxon>Gunneridae</taxon>
        <taxon>Pentapetalae</taxon>
        <taxon>rosids</taxon>
        <taxon>fabids</taxon>
        <taxon>Fabales</taxon>
        <taxon>Fabaceae</taxon>
        <taxon>Papilionoideae</taxon>
        <taxon>50 kb inversion clade</taxon>
        <taxon>NPAAA clade</taxon>
        <taxon>indigoferoid/millettioid clade</taxon>
        <taxon>Phaseoleae</taxon>
        <taxon>Flemingia</taxon>
    </lineage>
</organism>
<protein>
    <submittedName>
        <fullName evidence="1">Uncharacterized protein</fullName>
    </submittedName>
</protein>
<name>A0ABD1MRQ1_9FABA</name>
<evidence type="ECO:0000313" key="1">
    <source>
        <dbReference type="EMBL" id="KAL2338485.1"/>
    </source>
</evidence>
<dbReference type="AlphaFoldDB" id="A0ABD1MRQ1"/>
<dbReference type="Proteomes" id="UP001603857">
    <property type="component" value="Unassembled WGS sequence"/>
</dbReference>